<dbReference type="PANTHER" id="PTHR41251">
    <property type="entry name" value="NON-HOMOLOGOUS END JOINING PROTEIN KU"/>
    <property type="match status" value="1"/>
</dbReference>
<dbReference type="InterPro" id="IPR016194">
    <property type="entry name" value="SPOC-like_C_dom_sf"/>
</dbReference>
<evidence type="ECO:0000256" key="2">
    <source>
        <dbReference type="HAMAP-Rule" id="MF_01875"/>
    </source>
</evidence>
<dbReference type="EMBL" id="JAHQCR010000030">
    <property type="protein sequence ID" value="MBU9721176.1"/>
    <property type="molecule type" value="Genomic_DNA"/>
</dbReference>
<name>A0ABS6JRH9_9BACI</name>
<keyword evidence="2" id="KW-0227">DNA damage</keyword>
<protein>
    <recommendedName>
        <fullName evidence="2">Non-homologous end joining protein Ku</fullName>
    </recommendedName>
</protein>
<proteinExistence type="inferred from homology"/>
<dbReference type="HAMAP" id="MF_01875">
    <property type="entry name" value="Prokaryotic_Ku"/>
    <property type="match status" value="1"/>
</dbReference>
<dbReference type="Proteomes" id="UP000790580">
    <property type="component" value="Unassembled WGS sequence"/>
</dbReference>
<evidence type="ECO:0000313" key="6">
    <source>
        <dbReference type="Proteomes" id="UP000790580"/>
    </source>
</evidence>
<keyword evidence="2" id="KW-0233">DNA recombination</keyword>
<comment type="subunit">
    <text evidence="2">Homodimer. Interacts with LigD.</text>
</comment>
<dbReference type="NCBIfam" id="TIGR02772">
    <property type="entry name" value="Ku_bact"/>
    <property type="match status" value="1"/>
</dbReference>
<keyword evidence="2" id="KW-0234">DNA repair</keyword>
<keyword evidence="1 2" id="KW-0238">DNA-binding</keyword>
<evidence type="ECO:0000256" key="3">
    <source>
        <dbReference type="SAM" id="MobiDB-lite"/>
    </source>
</evidence>
<feature type="compositionally biased region" description="Basic residues" evidence="3">
    <location>
        <begin position="254"/>
        <end position="266"/>
    </location>
</feature>
<sequence length="288" mass="32858">MHTIWKGTISFGLVSIPIKLHAATENKDVKLRNLHKDCHAPIKYEKTCSECGKEISNEEIVKAYEYTEGKYVVLDDEELEKLKKEQEEKAVEIIDFVKLEEIDPIYFDRTYYVSPNEGGSKAYSLLRKALADTDKIGLAKITIRSKENLAAVRVYGKTLVMETLHFPDEVRDIKSVPNVPDEANIQPKELETAKTLIDHLTAEFDPSKYTDDYRLELLELIREKVEEDKGVTKQEQTNVIDLMEALEKSIEKAKPKKTKTTAKKTTKSTTTKKTTKKTTTSKQEKAAK</sequence>
<dbReference type="RefSeq" id="WP_088076163.1">
    <property type="nucleotide sequence ID" value="NZ_JAHQCR010000030.1"/>
</dbReference>
<dbReference type="PANTHER" id="PTHR41251:SF1">
    <property type="entry name" value="NON-HOMOLOGOUS END JOINING PROTEIN KU"/>
    <property type="match status" value="1"/>
</dbReference>
<dbReference type="PIRSF" id="PIRSF006493">
    <property type="entry name" value="Prok_Ku"/>
    <property type="match status" value="1"/>
</dbReference>
<dbReference type="InterPro" id="IPR006164">
    <property type="entry name" value="DNA_bd_Ku70/Ku80"/>
</dbReference>
<dbReference type="InterPro" id="IPR009187">
    <property type="entry name" value="Prok_Ku"/>
</dbReference>
<dbReference type="Gene3D" id="2.40.290.10">
    <property type="match status" value="1"/>
</dbReference>
<feature type="compositionally biased region" description="Low complexity" evidence="3">
    <location>
        <begin position="267"/>
        <end position="281"/>
    </location>
</feature>
<comment type="function">
    <text evidence="2">With LigD forms a non-homologous end joining (NHEJ) DNA repair enzyme, which repairs dsDNA breaks with reduced fidelity. Binds linear dsDNA with 5'- and 3'- overhangs but not closed circular dsDNA nor ssDNA. Recruits and stimulates the ligase activity of LigD.</text>
</comment>
<dbReference type="SUPFAM" id="SSF100939">
    <property type="entry name" value="SPOC domain-like"/>
    <property type="match status" value="1"/>
</dbReference>
<gene>
    <name evidence="2" type="primary">ku</name>
    <name evidence="5" type="ORF">KS407_06910</name>
</gene>
<organism evidence="5 6">
    <name type="scientific">Evansella alkalicola</name>
    <dbReference type="NCBI Taxonomy" id="745819"/>
    <lineage>
        <taxon>Bacteria</taxon>
        <taxon>Bacillati</taxon>
        <taxon>Bacillota</taxon>
        <taxon>Bacilli</taxon>
        <taxon>Bacillales</taxon>
        <taxon>Bacillaceae</taxon>
        <taxon>Evansella</taxon>
    </lineage>
</organism>
<comment type="caution">
    <text evidence="5">The sequence shown here is derived from an EMBL/GenBank/DDBJ whole genome shotgun (WGS) entry which is preliminary data.</text>
</comment>
<evidence type="ECO:0000313" key="5">
    <source>
        <dbReference type="EMBL" id="MBU9721176.1"/>
    </source>
</evidence>
<feature type="domain" description="Ku" evidence="4">
    <location>
        <begin position="52"/>
        <end position="181"/>
    </location>
</feature>
<dbReference type="CDD" id="cd00789">
    <property type="entry name" value="KU_like"/>
    <property type="match status" value="1"/>
</dbReference>
<feature type="region of interest" description="Disordered" evidence="3">
    <location>
        <begin position="250"/>
        <end position="288"/>
    </location>
</feature>
<evidence type="ECO:0000256" key="1">
    <source>
        <dbReference type="ARBA" id="ARBA00023125"/>
    </source>
</evidence>
<evidence type="ECO:0000259" key="4">
    <source>
        <dbReference type="SMART" id="SM00559"/>
    </source>
</evidence>
<dbReference type="Pfam" id="PF02735">
    <property type="entry name" value="Ku"/>
    <property type="match status" value="1"/>
</dbReference>
<comment type="similarity">
    <text evidence="2">Belongs to the prokaryotic Ku family.</text>
</comment>
<reference evidence="5 6" key="1">
    <citation type="submission" date="2021-06" db="EMBL/GenBank/DDBJ databases">
        <title>Bacillus sp. RD4P76, an endophyte from a halophyte.</title>
        <authorList>
            <person name="Sun J.-Q."/>
        </authorList>
    </citation>
    <scope>NUCLEOTIDE SEQUENCE [LARGE SCALE GENOMIC DNA]</scope>
    <source>
        <strain evidence="5 6">JCM 17098</strain>
    </source>
</reference>
<keyword evidence="6" id="KW-1185">Reference proteome</keyword>
<accession>A0ABS6JRH9</accession>
<dbReference type="SMART" id="SM00559">
    <property type="entry name" value="Ku78"/>
    <property type="match status" value="1"/>
</dbReference>